<reference evidence="1 2" key="1">
    <citation type="submission" date="2020-07" db="EMBL/GenBank/DDBJ databases">
        <title>Diversity of carbapenemase encoding genes among Pseudomonas putida group clinical isolates in a tertiary Brazilian hospital.</title>
        <authorList>
            <person name="Alberto-Lei F."/>
            <person name="Nodari C.S."/>
            <person name="Streling A.P."/>
            <person name="Paulino J.T."/>
            <person name="Bessa-Neto F.O."/>
            <person name="Cayo R."/>
            <person name="Gales A.C."/>
        </authorList>
    </citation>
    <scope>NUCLEOTIDE SEQUENCE [LARGE SCALE GENOMIC DNA]</scope>
    <source>
        <strain evidence="1 2">12273</strain>
    </source>
</reference>
<dbReference type="NCBIfam" id="TIGR04424">
    <property type="entry name" value="metallo_McbB"/>
    <property type="match status" value="1"/>
</dbReference>
<dbReference type="RefSeq" id="WP_080709243.1">
    <property type="nucleotide sequence ID" value="NZ_BQHP01000082.1"/>
</dbReference>
<dbReference type="Proteomes" id="UP000590738">
    <property type="component" value="Unassembled WGS sequence"/>
</dbReference>
<dbReference type="AlphaFoldDB" id="A0A7W2QSR3"/>
<dbReference type="EMBL" id="JACGCZ010000004">
    <property type="protein sequence ID" value="MBA6141566.1"/>
    <property type="molecule type" value="Genomic_DNA"/>
</dbReference>
<evidence type="ECO:0000313" key="2">
    <source>
        <dbReference type="Proteomes" id="UP000590738"/>
    </source>
</evidence>
<dbReference type="InterPro" id="IPR030956">
    <property type="entry name" value="McbB"/>
</dbReference>
<protein>
    <submittedName>
        <fullName evidence="1">McbB family protein</fullName>
    </submittedName>
</protein>
<name>A0A7W2QSR3_9PSED</name>
<accession>A0A7W2QSR3</accession>
<gene>
    <name evidence="1" type="ORF">H4B97_03640</name>
</gene>
<proteinExistence type="predicted"/>
<organism evidence="1 2">
    <name type="scientific">Pseudomonas juntendi</name>
    <dbReference type="NCBI Taxonomy" id="2666183"/>
    <lineage>
        <taxon>Bacteria</taxon>
        <taxon>Pseudomonadati</taxon>
        <taxon>Pseudomonadota</taxon>
        <taxon>Gammaproteobacteria</taxon>
        <taxon>Pseudomonadales</taxon>
        <taxon>Pseudomonadaceae</taxon>
        <taxon>Pseudomonas</taxon>
    </lineage>
</organism>
<evidence type="ECO:0000313" key="1">
    <source>
        <dbReference type="EMBL" id="MBA6141566.1"/>
    </source>
</evidence>
<sequence length="288" mass="33125">MKTLRIYNYEILNFDAQPTVFSSKGFTRIDDPKLVNTLHHMIERQSTEITQHELTKILESESLQPQKAISFLKAISIIGEPRQPPHFKNVTVCIDWEIPDTLKEHIEQRPNNKIKIIKTPQLNTNKHPNPTLFVLACSKLKPDELRTNYTNLLKNNPDCGISVGFISNHFFHLTETHIPSIGNPCAFCTLDRIAHYESVRASQHHWSRIWSFCQSNNIDLPKTTLDEWQSTIILGTIASFTNKLTHFQKSKVTQDQILRSRTLNLTDGSFTEDCSIHWSLCQCSGEML</sequence>
<comment type="caution">
    <text evidence="1">The sequence shown here is derived from an EMBL/GenBank/DDBJ whole genome shotgun (WGS) entry which is preliminary data.</text>
</comment>